<dbReference type="AlphaFoldDB" id="A0A4Y4EW29"/>
<dbReference type="Proteomes" id="UP000319812">
    <property type="component" value="Unassembled WGS sequence"/>
</dbReference>
<evidence type="ECO:0000313" key="1">
    <source>
        <dbReference type="EMBL" id="GED22019.1"/>
    </source>
</evidence>
<organism evidence="1 2">
    <name type="scientific">Halomonas halmophila</name>
    <dbReference type="NCBI Taxonomy" id="252"/>
    <lineage>
        <taxon>Bacteria</taxon>
        <taxon>Pseudomonadati</taxon>
        <taxon>Pseudomonadota</taxon>
        <taxon>Gammaproteobacteria</taxon>
        <taxon>Oceanospirillales</taxon>
        <taxon>Halomonadaceae</taxon>
        <taxon>Halomonas</taxon>
    </lineage>
</organism>
<sequence length="110" mass="12670">MAAWLAWSTSGWLAALALAISGGLLWRIRRAPAYAELRYRPGESGVRAWSWREHSRAEWQELSLQCDYLGPWLIGLRGNKRRLWLWPDSSDPERLRALRRALASPGEQRG</sequence>
<proteinExistence type="predicted"/>
<accession>A0A4Y4EW29</accession>
<comment type="caution">
    <text evidence="1">The sequence shown here is derived from an EMBL/GenBank/DDBJ whole genome shotgun (WGS) entry which is preliminary data.</text>
</comment>
<reference evidence="1 2" key="1">
    <citation type="submission" date="2019-06" db="EMBL/GenBank/DDBJ databases">
        <title>Whole genome shotgun sequence of Halomonas halmophila NBRC 15537.</title>
        <authorList>
            <person name="Hosoyama A."/>
            <person name="Uohara A."/>
            <person name="Ohji S."/>
            <person name="Ichikawa N."/>
        </authorList>
    </citation>
    <scope>NUCLEOTIDE SEQUENCE [LARGE SCALE GENOMIC DNA]</scope>
    <source>
        <strain evidence="1 2">NBRC 15537</strain>
    </source>
</reference>
<keyword evidence="2" id="KW-1185">Reference proteome</keyword>
<dbReference type="EMBL" id="BJOC01000014">
    <property type="protein sequence ID" value="GED22019.1"/>
    <property type="molecule type" value="Genomic_DNA"/>
</dbReference>
<gene>
    <name evidence="1" type="ORF">HHA01_09960</name>
</gene>
<protein>
    <recommendedName>
        <fullName evidence="3">Toxin CptA</fullName>
    </recommendedName>
</protein>
<evidence type="ECO:0008006" key="3">
    <source>
        <dbReference type="Google" id="ProtNLM"/>
    </source>
</evidence>
<evidence type="ECO:0000313" key="2">
    <source>
        <dbReference type="Proteomes" id="UP000319812"/>
    </source>
</evidence>
<name>A0A4Y4EW29_9GAMM</name>